<dbReference type="Gene3D" id="3.30.1120.10">
    <property type="match status" value="1"/>
</dbReference>
<comment type="caution">
    <text evidence="6">The sequence shown here is derived from an EMBL/GenBank/DDBJ whole genome shotgun (WGS) entry which is preliminary data.</text>
</comment>
<dbReference type="AlphaFoldDB" id="A0A9X1I4W3"/>
<dbReference type="PANTHER" id="PTHR42693">
    <property type="entry name" value="ARYLSULFATASE FAMILY MEMBER"/>
    <property type="match status" value="1"/>
</dbReference>
<organism evidence="6 7">
    <name type="scientific">Neotamlana sargassicola</name>
    <dbReference type="NCBI Taxonomy" id="2883125"/>
    <lineage>
        <taxon>Bacteria</taxon>
        <taxon>Pseudomonadati</taxon>
        <taxon>Bacteroidota</taxon>
        <taxon>Flavobacteriia</taxon>
        <taxon>Flavobacteriales</taxon>
        <taxon>Flavobacteriaceae</taxon>
        <taxon>Neotamlana</taxon>
    </lineage>
</organism>
<keyword evidence="4" id="KW-0106">Calcium</keyword>
<comment type="similarity">
    <text evidence="1">Belongs to the sulfatase family.</text>
</comment>
<dbReference type="Proteomes" id="UP001139286">
    <property type="component" value="Unassembled WGS sequence"/>
</dbReference>
<feature type="domain" description="Sulfatase N-terminal" evidence="5">
    <location>
        <begin position="40"/>
        <end position="362"/>
    </location>
</feature>
<dbReference type="InterPro" id="IPR017850">
    <property type="entry name" value="Alkaline_phosphatase_core_sf"/>
</dbReference>
<sequence>MSINLIYKSLKIASCHALVLPVLFLFYGCSQPSKNIEKTPNFIIIFTDDQGYGDLGCFGGTHLKTPHIDNMALEGTKLTSFYVAAPLCTPSRAALMTGSYPKRIGMAKRVLLAADSLGLNPNEITIAEVLKTVGYKTGMFGKWHLGDQPEFLPTKQGFDVFFGIPYSHDIHPFHPNKKKYNFPSLPLLDGDVVIEEDPEADYLNKRITEKAISFIEENKDNPFFVYLPHTSPHRPLLASPKFMKDAPNEIKEILKNEEGVDYKTRDKIYPQTIAEIDWSVGQILETLKKHGLDKNTFVIFTSDNGPSVGSAFPLKGRKGQTFEGGMRMPTVVWWPGVIPAKAANDEVVTAMDLLPTFAKLSGAQIPNDRVIDGKDVFKVIQGKSKTPHEYFFYHSKGNLEAVRSGKWKLRISGKQSPALYNLNNDIGETTNVIKSNPEIESKLRLAINDFESEIKNNTRQVGYVKNPQPLMLKTY</sequence>
<dbReference type="GO" id="GO:0046872">
    <property type="term" value="F:metal ion binding"/>
    <property type="evidence" value="ECO:0007669"/>
    <property type="project" value="UniProtKB-KW"/>
</dbReference>
<dbReference type="InterPro" id="IPR050738">
    <property type="entry name" value="Sulfatase"/>
</dbReference>
<dbReference type="InterPro" id="IPR000917">
    <property type="entry name" value="Sulfatase_N"/>
</dbReference>
<dbReference type="CDD" id="cd16026">
    <property type="entry name" value="GALNS_like"/>
    <property type="match status" value="1"/>
</dbReference>
<dbReference type="Pfam" id="PF00884">
    <property type="entry name" value="Sulfatase"/>
    <property type="match status" value="1"/>
</dbReference>
<dbReference type="Gene3D" id="3.40.720.10">
    <property type="entry name" value="Alkaline Phosphatase, subunit A"/>
    <property type="match status" value="1"/>
</dbReference>
<dbReference type="SUPFAM" id="SSF53649">
    <property type="entry name" value="Alkaline phosphatase-like"/>
    <property type="match status" value="1"/>
</dbReference>
<accession>A0A9X1I4W3</accession>
<dbReference type="PROSITE" id="PS00523">
    <property type="entry name" value="SULFATASE_1"/>
    <property type="match status" value="1"/>
</dbReference>
<evidence type="ECO:0000256" key="1">
    <source>
        <dbReference type="ARBA" id="ARBA00008779"/>
    </source>
</evidence>
<keyword evidence="7" id="KW-1185">Reference proteome</keyword>
<keyword evidence="2" id="KW-0479">Metal-binding</keyword>
<evidence type="ECO:0000256" key="3">
    <source>
        <dbReference type="ARBA" id="ARBA00022801"/>
    </source>
</evidence>
<reference evidence="6" key="1">
    <citation type="submission" date="2021-10" db="EMBL/GenBank/DDBJ databases">
        <title>Tamlana sargassums sp. nov., and Tamlana laminarinivorans sp. nov., two new bacteria isolated from the brown alga.</title>
        <authorList>
            <person name="Li J."/>
        </authorList>
    </citation>
    <scope>NUCLEOTIDE SEQUENCE</scope>
    <source>
        <strain evidence="6">62-3</strain>
    </source>
</reference>
<evidence type="ECO:0000313" key="6">
    <source>
        <dbReference type="EMBL" id="MCB4807842.1"/>
    </source>
</evidence>
<dbReference type="RefSeq" id="WP_226695267.1">
    <property type="nucleotide sequence ID" value="NZ_JAJAPX010000002.1"/>
</dbReference>
<protein>
    <submittedName>
        <fullName evidence="6">Sulfatase</fullName>
    </submittedName>
</protein>
<name>A0A9X1I4W3_9FLAO</name>
<gene>
    <name evidence="6" type="ORF">LG651_06230</name>
</gene>
<evidence type="ECO:0000256" key="4">
    <source>
        <dbReference type="ARBA" id="ARBA00022837"/>
    </source>
</evidence>
<evidence type="ECO:0000313" key="7">
    <source>
        <dbReference type="Proteomes" id="UP001139286"/>
    </source>
</evidence>
<evidence type="ECO:0000256" key="2">
    <source>
        <dbReference type="ARBA" id="ARBA00022723"/>
    </source>
</evidence>
<dbReference type="GO" id="GO:0004065">
    <property type="term" value="F:arylsulfatase activity"/>
    <property type="evidence" value="ECO:0007669"/>
    <property type="project" value="TreeGrafter"/>
</dbReference>
<dbReference type="EMBL" id="JAJAPX010000002">
    <property type="protein sequence ID" value="MCB4807842.1"/>
    <property type="molecule type" value="Genomic_DNA"/>
</dbReference>
<keyword evidence="3" id="KW-0378">Hydrolase</keyword>
<dbReference type="InterPro" id="IPR024607">
    <property type="entry name" value="Sulfatase_CS"/>
</dbReference>
<evidence type="ECO:0000259" key="5">
    <source>
        <dbReference type="Pfam" id="PF00884"/>
    </source>
</evidence>
<proteinExistence type="inferred from homology"/>
<dbReference type="PANTHER" id="PTHR42693:SF53">
    <property type="entry name" value="ENDO-4-O-SULFATASE"/>
    <property type="match status" value="1"/>
</dbReference>